<dbReference type="Proteomes" id="UP000054639">
    <property type="component" value="Unassembled WGS sequence"/>
</dbReference>
<dbReference type="Gene3D" id="3.30.720.110">
    <property type="match status" value="1"/>
</dbReference>
<dbReference type="EMBL" id="UGOW01000001">
    <property type="protein sequence ID" value="STY18972.1"/>
    <property type="molecule type" value="Genomic_DNA"/>
</dbReference>
<proteinExistence type="predicted"/>
<gene>
    <name evidence="2" type="ORF">Lqua_2362</name>
    <name evidence="3" type="ORF">NCTC12376_02798</name>
</gene>
<protein>
    <submittedName>
        <fullName evidence="3">Bleomycin resistance protein</fullName>
    </submittedName>
</protein>
<feature type="domain" description="VOC" evidence="1">
    <location>
        <begin position="3"/>
        <end position="119"/>
    </location>
</feature>
<dbReference type="InterPro" id="IPR037523">
    <property type="entry name" value="VOC_core"/>
</dbReference>
<evidence type="ECO:0000259" key="1">
    <source>
        <dbReference type="PROSITE" id="PS51819"/>
    </source>
</evidence>
<dbReference type="SUPFAM" id="SSF54593">
    <property type="entry name" value="Glyoxalase/Bleomycin resistance protein/Dihydroxybiphenyl dioxygenase"/>
    <property type="match status" value="1"/>
</dbReference>
<accession>A0A378KWL1</accession>
<keyword evidence="4" id="KW-1185">Reference proteome</keyword>
<organism evidence="3 5">
    <name type="scientific">Legionella quateirensis</name>
    <dbReference type="NCBI Taxonomy" id="45072"/>
    <lineage>
        <taxon>Bacteria</taxon>
        <taxon>Pseudomonadati</taxon>
        <taxon>Pseudomonadota</taxon>
        <taxon>Gammaproteobacteria</taxon>
        <taxon>Legionellales</taxon>
        <taxon>Legionellaceae</taxon>
        <taxon>Legionella</taxon>
    </lineage>
</organism>
<evidence type="ECO:0000313" key="4">
    <source>
        <dbReference type="Proteomes" id="UP000054639"/>
    </source>
</evidence>
<dbReference type="InterPro" id="IPR029068">
    <property type="entry name" value="Glyas_Bleomycin-R_OHBP_Dase"/>
</dbReference>
<evidence type="ECO:0000313" key="5">
    <source>
        <dbReference type="Proteomes" id="UP000254230"/>
    </source>
</evidence>
<dbReference type="PIRSF" id="PIRSF039020">
    <property type="entry name" value="EhpR"/>
    <property type="match status" value="1"/>
</dbReference>
<sequence>MFEPNAIVLYVDNPAISSTFYQDLLKIKPIEASSAFHSFTLSNGMSLGLKAIQTVIPSTNNKGSGELAFTVNTHRRVDELFTEWQMKGINIAQSPTLLTYGYTFLALDPDGNRLRVVSLGES</sequence>
<name>A0A378KWL1_9GAMM</name>
<dbReference type="EMBL" id="LNYR01000034">
    <property type="protein sequence ID" value="KTD46259.1"/>
    <property type="molecule type" value="Genomic_DNA"/>
</dbReference>
<dbReference type="InterPro" id="IPR004360">
    <property type="entry name" value="Glyas_Fos-R_dOase_dom"/>
</dbReference>
<dbReference type="Gene3D" id="3.30.720.120">
    <property type="match status" value="1"/>
</dbReference>
<reference evidence="2 4" key="1">
    <citation type="submission" date="2015-11" db="EMBL/GenBank/DDBJ databases">
        <title>Genomic analysis of 38 Legionella species identifies large and diverse effector repertoires.</title>
        <authorList>
            <person name="Burstein D."/>
            <person name="Amaro F."/>
            <person name="Zusman T."/>
            <person name="Lifshitz Z."/>
            <person name="Cohen O."/>
            <person name="Gilbert J.A."/>
            <person name="Pupko T."/>
            <person name="Shuman H.A."/>
            <person name="Segal G."/>
        </authorList>
    </citation>
    <scope>NUCLEOTIDE SEQUENCE [LARGE SCALE GENOMIC DNA]</scope>
    <source>
        <strain evidence="2 4">ATCC 49507</strain>
    </source>
</reference>
<evidence type="ECO:0000313" key="2">
    <source>
        <dbReference type="EMBL" id="KTD46259.1"/>
    </source>
</evidence>
<dbReference type="Proteomes" id="UP000254230">
    <property type="component" value="Unassembled WGS sequence"/>
</dbReference>
<dbReference type="InterPro" id="IPR026275">
    <property type="entry name" value="Glyoxalase/dOase/EhpR"/>
</dbReference>
<dbReference type="OrthoDB" id="9806945at2"/>
<dbReference type="Pfam" id="PF00903">
    <property type="entry name" value="Glyoxalase"/>
    <property type="match status" value="1"/>
</dbReference>
<evidence type="ECO:0000313" key="3">
    <source>
        <dbReference type="EMBL" id="STY18972.1"/>
    </source>
</evidence>
<reference evidence="3 5" key="2">
    <citation type="submission" date="2018-06" db="EMBL/GenBank/DDBJ databases">
        <authorList>
            <consortium name="Pathogen Informatics"/>
            <person name="Doyle S."/>
        </authorList>
    </citation>
    <scope>NUCLEOTIDE SEQUENCE [LARGE SCALE GENOMIC DNA]</scope>
    <source>
        <strain evidence="3 5">NCTC12376</strain>
    </source>
</reference>
<dbReference type="RefSeq" id="WP_058474512.1">
    <property type="nucleotide sequence ID" value="NZ_CAAAIL010000001.1"/>
</dbReference>
<dbReference type="PROSITE" id="PS51819">
    <property type="entry name" value="VOC"/>
    <property type="match status" value="1"/>
</dbReference>
<dbReference type="AlphaFoldDB" id="A0A378KWL1"/>
<dbReference type="STRING" id="45072.Lqua_2362"/>